<feature type="transmembrane region" description="Helical" evidence="1">
    <location>
        <begin position="103"/>
        <end position="122"/>
    </location>
</feature>
<keyword evidence="3" id="KW-1185">Reference proteome</keyword>
<comment type="caution">
    <text evidence="2">The sequence shown here is derived from an EMBL/GenBank/DDBJ whole genome shotgun (WGS) entry which is preliminary data.</text>
</comment>
<feature type="transmembrane region" description="Helical" evidence="1">
    <location>
        <begin position="12"/>
        <end position="34"/>
    </location>
</feature>
<feature type="transmembrane region" description="Helical" evidence="1">
    <location>
        <begin position="179"/>
        <end position="203"/>
    </location>
</feature>
<evidence type="ECO:0000313" key="3">
    <source>
        <dbReference type="Proteomes" id="UP001205603"/>
    </source>
</evidence>
<proteinExistence type="predicted"/>
<feature type="transmembrane region" description="Helical" evidence="1">
    <location>
        <begin position="40"/>
        <end position="60"/>
    </location>
</feature>
<keyword evidence="1" id="KW-0472">Membrane</keyword>
<gene>
    <name evidence="2" type="ORF">NMU02_01110</name>
</gene>
<reference evidence="2 3" key="1">
    <citation type="submission" date="2022-07" db="EMBL/GenBank/DDBJ databases">
        <title>Fecal culturing of patients with breast cancer.</title>
        <authorList>
            <person name="Teng N.M.Y."/>
            <person name="Kiu R."/>
            <person name="Evans R."/>
            <person name="Baker D.J."/>
            <person name="Zenner C."/>
            <person name="Robinson S.D."/>
            <person name="Hall L.J."/>
        </authorList>
    </citation>
    <scope>NUCLEOTIDE SEQUENCE [LARGE SCALE GENOMIC DNA]</scope>
    <source>
        <strain evidence="2 3">LH1063</strain>
    </source>
</reference>
<sequence length="206" mass="22693">MKILAKIISETLHPLLMPFYGILMMFFYSYLFIFPTIYKLFILGGVLLFTCLIPALSILLLYKTGKIKTLGLNHREDRPLPYAICFLSYIFCGIYLFRAGLPLWVTAYVIGGLLAIITAAIVNTRWKISAHMTGIGGVLGAAFALATIQMIFPMHLFTGLILAAGLLGTSRVGLGCHTVMQVIAGTANGFIWVYLCMILSVAFKII</sequence>
<dbReference type="RefSeq" id="WP_255025248.1">
    <property type="nucleotide sequence ID" value="NZ_JANDHW010000001.1"/>
</dbReference>
<evidence type="ECO:0000256" key="1">
    <source>
        <dbReference type="SAM" id="Phobius"/>
    </source>
</evidence>
<keyword evidence="1" id="KW-0812">Transmembrane</keyword>
<feature type="transmembrane region" description="Helical" evidence="1">
    <location>
        <begin position="80"/>
        <end position="97"/>
    </location>
</feature>
<evidence type="ECO:0000313" key="2">
    <source>
        <dbReference type="EMBL" id="MCP9610693.1"/>
    </source>
</evidence>
<organism evidence="2 3">
    <name type="scientific">Coprobacter tertius</name>
    <dbReference type="NCBI Taxonomy" id="2944915"/>
    <lineage>
        <taxon>Bacteria</taxon>
        <taxon>Pseudomonadati</taxon>
        <taxon>Bacteroidota</taxon>
        <taxon>Bacteroidia</taxon>
        <taxon>Bacteroidales</taxon>
        <taxon>Barnesiellaceae</taxon>
        <taxon>Coprobacter</taxon>
    </lineage>
</organism>
<keyword evidence="1" id="KW-1133">Transmembrane helix</keyword>
<evidence type="ECO:0008006" key="4">
    <source>
        <dbReference type="Google" id="ProtNLM"/>
    </source>
</evidence>
<name>A0ABT1MDH9_9BACT</name>
<dbReference type="EMBL" id="JANDHW010000001">
    <property type="protein sequence ID" value="MCP9610693.1"/>
    <property type="molecule type" value="Genomic_DNA"/>
</dbReference>
<feature type="transmembrane region" description="Helical" evidence="1">
    <location>
        <begin position="134"/>
        <end position="167"/>
    </location>
</feature>
<protein>
    <recommendedName>
        <fullName evidence="4">PAP2 superfamily protein</fullName>
    </recommendedName>
</protein>
<dbReference type="Proteomes" id="UP001205603">
    <property type="component" value="Unassembled WGS sequence"/>
</dbReference>
<accession>A0ABT1MDH9</accession>